<accession>A0A371F4S4</accession>
<feature type="non-terminal residue" evidence="1">
    <location>
        <position position="1"/>
    </location>
</feature>
<keyword evidence="2" id="KW-1185">Reference proteome</keyword>
<protein>
    <submittedName>
        <fullName evidence="1">Mitochondrial protein</fullName>
    </submittedName>
</protein>
<proteinExistence type="predicted"/>
<name>A0A371F4S4_MUCPR</name>
<dbReference type="SUPFAM" id="SSF56672">
    <property type="entry name" value="DNA/RNA polymerases"/>
    <property type="match status" value="1"/>
</dbReference>
<evidence type="ECO:0000313" key="1">
    <source>
        <dbReference type="EMBL" id="RDX73133.1"/>
    </source>
</evidence>
<dbReference type="OrthoDB" id="128382at2759"/>
<sequence>MKELGKLKYFLGIKVAYSKQGIFISQRKYILDLLKEIEKLGCKISRVLIEQNHKIGYEESPIIEKSQYQRLMGKLIYLSHTRLDIAYDVSVISQFMHDPRERHLQAIAHENIYKKEGTLSMKIYTDANYAGSVVDRRSTSGYSMFLGGNLVTWRSKKSIYEKKNLNKDQKVVIKNIFKLLYLFLVITIKEYNEKSKTHHTRWF</sequence>
<dbReference type="PANTHER" id="PTHR11439:SF470">
    <property type="entry name" value="CYSTEINE-RICH RLK (RECEPTOR-LIKE PROTEIN KINASE) 8"/>
    <property type="match status" value="1"/>
</dbReference>
<dbReference type="InterPro" id="IPR043502">
    <property type="entry name" value="DNA/RNA_pol_sf"/>
</dbReference>
<gene>
    <name evidence="1" type="ORF">CR513_47297</name>
</gene>
<comment type="caution">
    <text evidence="1">The sequence shown here is derived from an EMBL/GenBank/DDBJ whole genome shotgun (WGS) entry which is preliminary data.</text>
</comment>
<organism evidence="1 2">
    <name type="scientific">Mucuna pruriens</name>
    <name type="common">Velvet bean</name>
    <name type="synonym">Dolichos pruriens</name>
    <dbReference type="NCBI Taxonomy" id="157652"/>
    <lineage>
        <taxon>Eukaryota</taxon>
        <taxon>Viridiplantae</taxon>
        <taxon>Streptophyta</taxon>
        <taxon>Embryophyta</taxon>
        <taxon>Tracheophyta</taxon>
        <taxon>Spermatophyta</taxon>
        <taxon>Magnoliopsida</taxon>
        <taxon>eudicotyledons</taxon>
        <taxon>Gunneridae</taxon>
        <taxon>Pentapetalae</taxon>
        <taxon>rosids</taxon>
        <taxon>fabids</taxon>
        <taxon>Fabales</taxon>
        <taxon>Fabaceae</taxon>
        <taxon>Papilionoideae</taxon>
        <taxon>50 kb inversion clade</taxon>
        <taxon>NPAAA clade</taxon>
        <taxon>indigoferoid/millettioid clade</taxon>
        <taxon>Phaseoleae</taxon>
        <taxon>Mucuna</taxon>
    </lineage>
</organism>
<dbReference type="STRING" id="157652.A0A371F4S4"/>
<evidence type="ECO:0000313" key="2">
    <source>
        <dbReference type="Proteomes" id="UP000257109"/>
    </source>
</evidence>
<dbReference type="AlphaFoldDB" id="A0A371F4S4"/>
<dbReference type="PANTHER" id="PTHR11439">
    <property type="entry name" value="GAG-POL-RELATED RETROTRANSPOSON"/>
    <property type="match status" value="1"/>
</dbReference>
<dbReference type="EMBL" id="QJKJ01010632">
    <property type="protein sequence ID" value="RDX73133.1"/>
    <property type="molecule type" value="Genomic_DNA"/>
</dbReference>
<dbReference type="Proteomes" id="UP000257109">
    <property type="component" value="Unassembled WGS sequence"/>
</dbReference>
<reference evidence="1" key="1">
    <citation type="submission" date="2018-05" db="EMBL/GenBank/DDBJ databases">
        <title>Draft genome of Mucuna pruriens seed.</title>
        <authorList>
            <person name="Nnadi N.E."/>
            <person name="Vos R."/>
            <person name="Hasami M.H."/>
            <person name="Devisetty U.K."/>
            <person name="Aguiy J.C."/>
        </authorList>
    </citation>
    <scope>NUCLEOTIDE SEQUENCE [LARGE SCALE GENOMIC DNA]</scope>
    <source>
        <strain evidence="1">JCA_2017</strain>
    </source>
</reference>